<keyword evidence="4" id="KW-0677">Repeat</keyword>
<comment type="subunit">
    <text evidence="2">Interacts with microtubules.</text>
</comment>
<name>A0A8K1FHS7_PYTOL</name>
<dbReference type="AlphaFoldDB" id="A0A8K1FHS7"/>
<evidence type="ECO:0000256" key="8">
    <source>
        <dbReference type="ARBA" id="ARBA00041958"/>
    </source>
</evidence>
<dbReference type="EMBL" id="SPLM01000108">
    <property type="protein sequence ID" value="TMW60077.1"/>
    <property type="molecule type" value="Genomic_DNA"/>
</dbReference>
<dbReference type="Proteomes" id="UP000794436">
    <property type="component" value="Unassembled WGS sequence"/>
</dbReference>
<reference evidence="9" key="1">
    <citation type="submission" date="2019-03" db="EMBL/GenBank/DDBJ databases">
        <title>Long read genome sequence of the mycoparasitic Pythium oligandrum ATCC 38472 isolated from sugarbeet rhizosphere.</title>
        <authorList>
            <person name="Gaulin E."/>
        </authorList>
    </citation>
    <scope>NUCLEOTIDE SEQUENCE</scope>
    <source>
        <strain evidence="9">ATCC 38472_TT</strain>
    </source>
</reference>
<keyword evidence="3" id="KW-0963">Cytoplasm</keyword>
<dbReference type="InterPro" id="IPR011990">
    <property type="entry name" value="TPR-like_helical_dom_sf"/>
</dbReference>
<dbReference type="PANTHER" id="PTHR16056">
    <property type="entry name" value="REGULATOR OF MICROTUBULE DYNAMICS PROTEIN"/>
    <property type="match status" value="1"/>
</dbReference>
<dbReference type="Pfam" id="PF21033">
    <property type="entry name" value="RMD1-3"/>
    <property type="match status" value="1"/>
</dbReference>
<proteinExistence type="predicted"/>
<dbReference type="SUPFAM" id="SSF48452">
    <property type="entry name" value="TPR-like"/>
    <property type="match status" value="1"/>
</dbReference>
<evidence type="ECO:0000313" key="9">
    <source>
        <dbReference type="EMBL" id="TMW60077.1"/>
    </source>
</evidence>
<evidence type="ECO:0000256" key="1">
    <source>
        <dbReference type="ARBA" id="ARBA00004245"/>
    </source>
</evidence>
<dbReference type="Gene3D" id="1.25.40.10">
    <property type="entry name" value="Tetratricopeptide repeat domain"/>
    <property type="match status" value="1"/>
</dbReference>
<dbReference type="PANTHER" id="PTHR16056:SF16">
    <property type="entry name" value="REGULATOR OF MICROTUBULE DYNAMICS PROTEIN 1"/>
    <property type="match status" value="1"/>
</dbReference>
<keyword evidence="10" id="KW-1185">Reference proteome</keyword>
<dbReference type="GO" id="GO:0005737">
    <property type="term" value="C:cytoplasm"/>
    <property type="evidence" value="ECO:0007669"/>
    <property type="project" value="TreeGrafter"/>
</dbReference>
<keyword evidence="6" id="KW-0206">Cytoskeleton</keyword>
<dbReference type="InterPro" id="IPR049039">
    <property type="entry name" value="RMD1-3_a_helical_rpt"/>
</dbReference>
<evidence type="ECO:0000256" key="3">
    <source>
        <dbReference type="ARBA" id="ARBA00022490"/>
    </source>
</evidence>
<organism evidence="9 10">
    <name type="scientific">Pythium oligandrum</name>
    <name type="common">Mycoparasitic fungus</name>
    <dbReference type="NCBI Taxonomy" id="41045"/>
    <lineage>
        <taxon>Eukaryota</taxon>
        <taxon>Sar</taxon>
        <taxon>Stramenopiles</taxon>
        <taxon>Oomycota</taxon>
        <taxon>Peronosporomycetes</taxon>
        <taxon>Pythiales</taxon>
        <taxon>Pythiaceae</taxon>
        <taxon>Pythium</taxon>
    </lineage>
</organism>
<keyword evidence="5" id="KW-0802">TPR repeat</keyword>
<evidence type="ECO:0000256" key="7">
    <source>
        <dbReference type="ARBA" id="ARBA00039966"/>
    </source>
</evidence>
<comment type="subcellular location">
    <subcellularLocation>
        <location evidence="1">Cytoplasm</location>
        <location evidence="1">Cytoskeleton</location>
    </subcellularLocation>
</comment>
<accession>A0A8K1FHS7</accession>
<sequence length="300" mass="33889">MLQFARLRSVAPRALRRLNRTPSVSARFASTLRSAQPLSSAPPSISAFASVLAVALSGSVAFSLAKMSESAEAIKAEERFYDHSYGRRQLYEDLKAAYQANSEDIGVMWRLSRAAYDVSNLKATPADEKKQLIYYAYDVIQKALEKTDEIAEVHNWYGIILSSVGDYEGTKVAISNSYKIKSHWEKAIELKPSKPTTYHLLGRWCMTISDLSWIERKAASVLFGSPPESSYDEALKYLLKCDELDPGSWKKNSMLITQVYYKQRNWALAKEWAQKTLDVPIKSEEDQTVHEEATALLKKL</sequence>
<evidence type="ECO:0000313" key="10">
    <source>
        <dbReference type="Proteomes" id="UP000794436"/>
    </source>
</evidence>
<dbReference type="GO" id="GO:0005876">
    <property type="term" value="C:spindle microtubule"/>
    <property type="evidence" value="ECO:0007669"/>
    <property type="project" value="TreeGrafter"/>
</dbReference>
<evidence type="ECO:0000256" key="5">
    <source>
        <dbReference type="ARBA" id="ARBA00022803"/>
    </source>
</evidence>
<evidence type="ECO:0000256" key="4">
    <source>
        <dbReference type="ARBA" id="ARBA00022737"/>
    </source>
</evidence>
<gene>
    <name evidence="9" type="ORF">Poli38472_000119</name>
</gene>
<dbReference type="GO" id="GO:0008017">
    <property type="term" value="F:microtubule binding"/>
    <property type="evidence" value="ECO:0007669"/>
    <property type="project" value="TreeGrafter"/>
</dbReference>
<dbReference type="GO" id="GO:0097431">
    <property type="term" value="C:mitotic spindle pole"/>
    <property type="evidence" value="ECO:0007669"/>
    <property type="project" value="TreeGrafter"/>
</dbReference>
<evidence type="ECO:0000256" key="6">
    <source>
        <dbReference type="ARBA" id="ARBA00023212"/>
    </source>
</evidence>
<evidence type="ECO:0000256" key="2">
    <source>
        <dbReference type="ARBA" id="ARBA00011375"/>
    </source>
</evidence>
<dbReference type="OrthoDB" id="69711at2759"/>
<protein>
    <recommendedName>
        <fullName evidence="7">Regulator of microtubule dynamics protein 1</fullName>
    </recommendedName>
    <alternativeName>
        <fullName evidence="8">Protein FAM82B</fullName>
    </alternativeName>
</protein>
<comment type="caution">
    <text evidence="9">The sequence shown here is derived from an EMBL/GenBank/DDBJ whole genome shotgun (WGS) entry which is preliminary data.</text>
</comment>